<proteinExistence type="predicted"/>
<dbReference type="PANTHER" id="PTHR46796">
    <property type="entry name" value="HTH-TYPE TRANSCRIPTIONAL ACTIVATOR RHAS-RELATED"/>
    <property type="match status" value="1"/>
</dbReference>
<dbReference type="PANTHER" id="PTHR46796:SF13">
    <property type="entry name" value="HTH-TYPE TRANSCRIPTIONAL ACTIVATOR RHAS"/>
    <property type="match status" value="1"/>
</dbReference>
<dbReference type="Pfam" id="PF12833">
    <property type="entry name" value="HTH_18"/>
    <property type="match status" value="1"/>
</dbReference>
<name>A0A5K7ZCE4_9BACT</name>
<dbReference type="Pfam" id="PF20240">
    <property type="entry name" value="DUF6597"/>
    <property type="match status" value="1"/>
</dbReference>
<dbReference type="EMBL" id="AP021876">
    <property type="protein sequence ID" value="BBO79652.1"/>
    <property type="molecule type" value="Genomic_DNA"/>
</dbReference>
<evidence type="ECO:0000313" key="5">
    <source>
        <dbReference type="EMBL" id="BBO79652.1"/>
    </source>
</evidence>
<evidence type="ECO:0000256" key="1">
    <source>
        <dbReference type="ARBA" id="ARBA00023015"/>
    </source>
</evidence>
<keyword evidence="2" id="KW-0238">DNA-binding</keyword>
<dbReference type="GO" id="GO:0043565">
    <property type="term" value="F:sequence-specific DNA binding"/>
    <property type="evidence" value="ECO:0007669"/>
    <property type="project" value="InterPro"/>
</dbReference>
<evidence type="ECO:0000259" key="4">
    <source>
        <dbReference type="PROSITE" id="PS01124"/>
    </source>
</evidence>
<dbReference type="InterPro" id="IPR046532">
    <property type="entry name" value="DUF6597"/>
</dbReference>
<evidence type="ECO:0000256" key="3">
    <source>
        <dbReference type="ARBA" id="ARBA00023163"/>
    </source>
</evidence>
<dbReference type="KEGG" id="dov:DSCO28_02180"/>
<protein>
    <recommendedName>
        <fullName evidence="4">HTH araC/xylS-type domain-containing protein</fullName>
    </recommendedName>
</protein>
<dbReference type="GO" id="GO:0003700">
    <property type="term" value="F:DNA-binding transcription factor activity"/>
    <property type="evidence" value="ECO:0007669"/>
    <property type="project" value="InterPro"/>
</dbReference>
<gene>
    <name evidence="5" type="ORF">DSCO28_02180</name>
</gene>
<feature type="domain" description="HTH araC/xylS-type" evidence="4">
    <location>
        <begin position="166"/>
        <end position="263"/>
    </location>
</feature>
<sequence>MNKNSKIKKHDPHPRFKDYIQCYWTIKCFDKELNAIHYTTLDAGLELIFNLSDPVECIVDNSSPVTIAGDFMVGSLARQIQIKPTGFISLFAVRFTSEGLYPFFSMPPVDLSDFCVEIEEVWELNGFGLSKKIHGTNRKSERLIKTFEGFFERRINNFKTHSSNVEKAVAIIRSHKGQIPVEKLAKRLHISTRHLERKFTERIGISPKQLCRIFRIKNVLFNLKGAECDWASLAVENGYFDQAHFIHEFRFFTGQSPISYLAGECLLDRAATNLNC</sequence>
<dbReference type="AlphaFoldDB" id="A0A5K7ZCE4"/>
<keyword evidence="1" id="KW-0805">Transcription regulation</keyword>
<dbReference type="RefSeq" id="WP_155320794.1">
    <property type="nucleotide sequence ID" value="NZ_AP021876.1"/>
</dbReference>
<evidence type="ECO:0000256" key="2">
    <source>
        <dbReference type="ARBA" id="ARBA00023125"/>
    </source>
</evidence>
<keyword evidence="3" id="KW-0804">Transcription</keyword>
<accession>A0A5K7ZCE4</accession>
<reference evidence="5 6" key="1">
    <citation type="submission" date="2019-11" db="EMBL/GenBank/DDBJ databases">
        <title>Comparative genomics of hydrocarbon-degrading Desulfosarcina strains.</title>
        <authorList>
            <person name="Watanabe M."/>
            <person name="Kojima H."/>
            <person name="Fukui M."/>
        </authorList>
    </citation>
    <scope>NUCLEOTIDE SEQUENCE [LARGE SCALE GENOMIC DNA]</scope>
    <source>
        <strain evidence="5 6">28bB2T</strain>
    </source>
</reference>
<evidence type="ECO:0000313" key="6">
    <source>
        <dbReference type="Proteomes" id="UP000425960"/>
    </source>
</evidence>
<dbReference type="SMART" id="SM00342">
    <property type="entry name" value="HTH_ARAC"/>
    <property type="match status" value="1"/>
</dbReference>
<dbReference type="InterPro" id="IPR050204">
    <property type="entry name" value="AraC_XylS_family_regulators"/>
</dbReference>
<organism evidence="5 6">
    <name type="scientific">Desulfosarcina ovata subsp. sediminis</name>
    <dbReference type="NCBI Taxonomy" id="885957"/>
    <lineage>
        <taxon>Bacteria</taxon>
        <taxon>Pseudomonadati</taxon>
        <taxon>Thermodesulfobacteriota</taxon>
        <taxon>Desulfobacteria</taxon>
        <taxon>Desulfobacterales</taxon>
        <taxon>Desulfosarcinaceae</taxon>
        <taxon>Desulfosarcina</taxon>
    </lineage>
</organism>
<dbReference type="PROSITE" id="PS01124">
    <property type="entry name" value="HTH_ARAC_FAMILY_2"/>
    <property type="match status" value="1"/>
</dbReference>
<dbReference type="Gene3D" id="1.10.10.60">
    <property type="entry name" value="Homeodomain-like"/>
    <property type="match status" value="1"/>
</dbReference>
<dbReference type="Proteomes" id="UP000425960">
    <property type="component" value="Chromosome"/>
</dbReference>
<dbReference type="InterPro" id="IPR018060">
    <property type="entry name" value="HTH_AraC"/>
</dbReference>